<comment type="caution">
    <text evidence="3">The sequence shown here is derived from an EMBL/GenBank/DDBJ whole genome shotgun (WGS) entry which is preliminary data.</text>
</comment>
<feature type="compositionally biased region" description="Basic and acidic residues" evidence="1">
    <location>
        <begin position="82"/>
        <end position="106"/>
    </location>
</feature>
<feature type="compositionally biased region" description="Basic and acidic residues" evidence="1">
    <location>
        <begin position="121"/>
        <end position="139"/>
    </location>
</feature>
<protein>
    <submittedName>
        <fullName evidence="3">Uncharacterized protein</fullName>
    </submittedName>
</protein>
<evidence type="ECO:0000313" key="3">
    <source>
        <dbReference type="EMBL" id="MCH6169628.1"/>
    </source>
</evidence>
<feature type="transmembrane region" description="Helical" evidence="2">
    <location>
        <begin position="456"/>
        <end position="475"/>
    </location>
</feature>
<proteinExistence type="predicted"/>
<feature type="region of interest" description="Disordered" evidence="1">
    <location>
        <begin position="1"/>
        <end position="416"/>
    </location>
</feature>
<feature type="compositionally biased region" description="Acidic residues" evidence="1">
    <location>
        <begin position="392"/>
        <end position="406"/>
    </location>
</feature>
<feature type="compositionally biased region" description="Basic and acidic residues" evidence="1">
    <location>
        <begin position="224"/>
        <end position="265"/>
    </location>
</feature>
<feature type="compositionally biased region" description="Basic and acidic residues" evidence="1">
    <location>
        <begin position="152"/>
        <end position="177"/>
    </location>
</feature>
<reference evidence="3 4" key="1">
    <citation type="submission" date="2022-03" db="EMBL/GenBank/DDBJ databases">
        <title>Pseudonocardia alaer sp. nov., a novel actinomycete isolated from reed forest soil.</title>
        <authorList>
            <person name="Wang L."/>
        </authorList>
    </citation>
    <scope>NUCLEOTIDE SEQUENCE [LARGE SCALE GENOMIC DNA]</scope>
    <source>
        <strain evidence="3 4">Y-16303</strain>
    </source>
</reference>
<feature type="compositionally biased region" description="Basic and acidic residues" evidence="1">
    <location>
        <begin position="63"/>
        <end position="73"/>
    </location>
</feature>
<keyword evidence="2" id="KW-0812">Transmembrane</keyword>
<keyword evidence="2" id="KW-0472">Membrane</keyword>
<evidence type="ECO:0000313" key="4">
    <source>
        <dbReference type="Proteomes" id="UP001299970"/>
    </source>
</evidence>
<dbReference type="RefSeq" id="WP_241040268.1">
    <property type="nucleotide sequence ID" value="NZ_BAAAJF010000015.1"/>
</dbReference>
<feature type="compositionally biased region" description="Basic and acidic residues" evidence="1">
    <location>
        <begin position="339"/>
        <end position="352"/>
    </location>
</feature>
<evidence type="ECO:0000256" key="2">
    <source>
        <dbReference type="SAM" id="Phobius"/>
    </source>
</evidence>
<keyword evidence="2" id="KW-1133">Transmembrane helix</keyword>
<keyword evidence="4" id="KW-1185">Reference proteome</keyword>
<feature type="compositionally biased region" description="Basic and acidic residues" evidence="1">
    <location>
        <begin position="272"/>
        <end position="285"/>
    </location>
</feature>
<feature type="transmembrane region" description="Helical" evidence="2">
    <location>
        <begin position="487"/>
        <end position="507"/>
    </location>
</feature>
<feature type="transmembrane region" description="Helical" evidence="2">
    <location>
        <begin position="427"/>
        <end position="449"/>
    </location>
</feature>
<accession>A0ABS9TMJ2</accession>
<dbReference type="Proteomes" id="UP001299970">
    <property type="component" value="Unassembled WGS sequence"/>
</dbReference>
<evidence type="ECO:0000256" key="1">
    <source>
        <dbReference type="SAM" id="MobiDB-lite"/>
    </source>
</evidence>
<gene>
    <name evidence="3" type="ORF">MMF94_28335</name>
</gene>
<name>A0ABS9TMJ2_9PSEU</name>
<sequence length="509" mass="56175">MSSDTDHPRQRTVAELLAAHGDSGATGRRRRRRAADDVPGEDDAPPPGHVTGTFGPQWQPTAEPDRSMLRERVPPAQSPPLRKPEREPQPWESEQEPRERRAREAPPWESSSRDAPSWEPQPREPLPRESWESRTRDAQPQKPQPREPQQPRMREAPPWESIKRDTPPWESRPREPQPWEAQSPGPQARVREPQPRDPLGLDPLPPREPRQPEAAPRQPGSRDPLAREFPPREPQRDSRPREGVTWEPRQRDPLPPPRVDRDSEPRQAPPVVRDRPAPVVRERPTELIAPVRDARSGVLDAPAPGRGAPPRPGARPEFGAEGDSGPATEIGIAPAGAEAWHHDRTLERRGAPADDGGPPTEAAAPLDFDHPAGLGRTDREDFDGDADYHGELEDDLDDDQDGEPDGAGERAGRRQRLPNLADSAGQVWAAVVAQWIVGAIGGAALWVGFRFLWRGLPVVALAAAVLVTAGLVVIVRALLRNNDMRTTLFAVLVGLLLTVSPALLVLLGR</sequence>
<organism evidence="3 4">
    <name type="scientific">Pseudonocardia alaniniphila</name>
    <dbReference type="NCBI Taxonomy" id="75291"/>
    <lineage>
        <taxon>Bacteria</taxon>
        <taxon>Bacillati</taxon>
        <taxon>Actinomycetota</taxon>
        <taxon>Actinomycetes</taxon>
        <taxon>Pseudonocardiales</taxon>
        <taxon>Pseudonocardiaceae</taxon>
        <taxon>Pseudonocardia</taxon>
    </lineage>
</organism>
<dbReference type="EMBL" id="JAKXMK010000027">
    <property type="protein sequence ID" value="MCH6169628.1"/>
    <property type="molecule type" value="Genomic_DNA"/>
</dbReference>